<dbReference type="InterPro" id="IPR001005">
    <property type="entry name" value="SANT/Myb"/>
</dbReference>
<dbReference type="PROSITE" id="PS50110">
    <property type="entry name" value="RESPONSE_REGULATORY"/>
    <property type="match status" value="1"/>
</dbReference>
<dbReference type="InterPro" id="IPR006447">
    <property type="entry name" value="Myb_dom_plants"/>
</dbReference>
<accession>A0AAD9ZX73</accession>
<dbReference type="CDD" id="cd17584">
    <property type="entry name" value="REC_typeB_ARR-like"/>
    <property type="match status" value="1"/>
</dbReference>
<dbReference type="Gene3D" id="1.10.10.60">
    <property type="entry name" value="Homeodomain-like"/>
    <property type="match status" value="1"/>
</dbReference>
<evidence type="ECO:0000256" key="2">
    <source>
        <dbReference type="ARBA" id="ARBA00022553"/>
    </source>
</evidence>
<feature type="domain" description="HTH myb-type" evidence="11">
    <location>
        <begin position="199"/>
        <end position="250"/>
    </location>
</feature>
<evidence type="ECO:0008006" key="14">
    <source>
        <dbReference type="Google" id="ProtNLM"/>
    </source>
</evidence>
<dbReference type="AlphaFoldDB" id="A0AAD9ZX73"/>
<feature type="region of interest" description="Disordered" evidence="9">
    <location>
        <begin position="256"/>
        <end position="277"/>
    </location>
</feature>
<dbReference type="PANTHER" id="PTHR43874:SF58">
    <property type="entry name" value="TWO-COMPONENT RESPONSE REGULATOR-LIKE APRR8-RELATED"/>
    <property type="match status" value="1"/>
</dbReference>
<dbReference type="InterPro" id="IPR045279">
    <property type="entry name" value="ARR-like"/>
</dbReference>
<dbReference type="Pfam" id="PF00249">
    <property type="entry name" value="Myb_DNA-binding"/>
    <property type="match status" value="1"/>
</dbReference>
<feature type="domain" description="Response regulatory" evidence="10">
    <location>
        <begin position="23"/>
        <end position="138"/>
    </location>
</feature>
<evidence type="ECO:0000256" key="8">
    <source>
        <dbReference type="PROSITE-ProRule" id="PRU00169"/>
    </source>
</evidence>
<dbReference type="InterPro" id="IPR017930">
    <property type="entry name" value="Myb_dom"/>
</dbReference>
<dbReference type="SMART" id="SM00448">
    <property type="entry name" value="REC"/>
    <property type="match status" value="1"/>
</dbReference>
<gene>
    <name evidence="12" type="ORF">Dsin_026212</name>
</gene>
<feature type="compositionally biased region" description="Basic and acidic residues" evidence="9">
    <location>
        <begin position="256"/>
        <end position="268"/>
    </location>
</feature>
<sequence>MNGEEAISVESGGSNTLLPKRYGILLLDVDSTCVTILSRMLLRFGYKVMTAKRASDALCIIREREDEVDLVLSDACLPDMTRYELLERVGRMSKLPVVIMSADGNEKDIMGEIYKGAIFCLVKPITMNNIKDLWQFTFMKIKDTPVASEGSSVNSPDEDMEDQTFPYKVIQIHRNAKRREPIEENSDDSRILKKAKIVWTSELHNKFLEAVAELGIDEAHPKKILQLMNVRGLKKENISSHLQKHRLSLKREQVAKEKENMNRDHSESHPTPSTVNLQGGLQFPELQSMMRSCQPEVGSFNQMNLNSSSMFRPTLDSAYFLNHAMPSCNGTSNFIYGQLTPPNIGFTYPGSYHEGIGATSHGKLAGAHQIVDSNGENFLKGKTALSSCGDSDFLSALQWPTSLTQQRDEEFLKGNVAFSSCGDSGFGTAMQWPTLLAQQQDGEFLIGNMAFSSCGDSGFGTAAEQWPTLLAQQQDEGRKEQQQQGQEQLQLQQLVPPHQSLPDQEDQDIYGSVEMDIDGMLDSDSVPKIDGLLDSDSGPKIDGSIDIENLPAELFRDEGFNDLCWVD</sequence>
<evidence type="ECO:0000313" key="13">
    <source>
        <dbReference type="Proteomes" id="UP001281410"/>
    </source>
</evidence>
<dbReference type="InterPro" id="IPR001789">
    <property type="entry name" value="Sig_transdc_resp-reg_receiver"/>
</dbReference>
<dbReference type="GO" id="GO:0009736">
    <property type="term" value="P:cytokinin-activated signaling pathway"/>
    <property type="evidence" value="ECO:0007669"/>
    <property type="project" value="InterPro"/>
</dbReference>
<organism evidence="12 13">
    <name type="scientific">Dipteronia sinensis</name>
    <dbReference type="NCBI Taxonomy" id="43782"/>
    <lineage>
        <taxon>Eukaryota</taxon>
        <taxon>Viridiplantae</taxon>
        <taxon>Streptophyta</taxon>
        <taxon>Embryophyta</taxon>
        <taxon>Tracheophyta</taxon>
        <taxon>Spermatophyta</taxon>
        <taxon>Magnoliopsida</taxon>
        <taxon>eudicotyledons</taxon>
        <taxon>Gunneridae</taxon>
        <taxon>Pentapetalae</taxon>
        <taxon>rosids</taxon>
        <taxon>malvids</taxon>
        <taxon>Sapindales</taxon>
        <taxon>Sapindaceae</taxon>
        <taxon>Hippocastanoideae</taxon>
        <taxon>Acereae</taxon>
        <taxon>Dipteronia</taxon>
    </lineage>
</organism>
<evidence type="ECO:0000256" key="5">
    <source>
        <dbReference type="ARBA" id="ARBA00023159"/>
    </source>
</evidence>
<evidence type="ECO:0000256" key="9">
    <source>
        <dbReference type="SAM" id="MobiDB-lite"/>
    </source>
</evidence>
<dbReference type="GO" id="GO:0005634">
    <property type="term" value="C:nucleus"/>
    <property type="evidence" value="ECO:0007669"/>
    <property type="project" value="UniProtKB-SubCell"/>
</dbReference>
<keyword evidence="3" id="KW-0902">Two-component regulatory system</keyword>
<dbReference type="PROSITE" id="PS51294">
    <property type="entry name" value="HTH_MYB"/>
    <property type="match status" value="1"/>
</dbReference>
<dbReference type="Proteomes" id="UP001281410">
    <property type="component" value="Unassembled WGS sequence"/>
</dbReference>
<keyword evidence="4" id="KW-0805">Transcription regulation</keyword>
<dbReference type="InterPro" id="IPR011006">
    <property type="entry name" value="CheY-like_superfamily"/>
</dbReference>
<evidence type="ECO:0000256" key="4">
    <source>
        <dbReference type="ARBA" id="ARBA00023015"/>
    </source>
</evidence>
<evidence type="ECO:0000256" key="1">
    <source>
        <dbReference type="ARBA" id="ARBA00004123"/>
    </source>
</evidence>
<evidence type="ECO:0000259" key="10">
    <source>
        <dbReference type="PROSITE" id="PS50110"/>
    </source>
</evidence>
<keyword evidence="6" id="KW-0804">Transcription</keyword>
<protein>
    <recommendedName>
        <fullName evidence="14">Two-component response regulator</fullName>
    </recommendedName>
</protein>
<dbReference type="FunFam" id="1.10.10.60:FF:000007">
    <property type="entry name" value="Two-component response regulator"/>
    <property type="match status" value="1"/>
</dbReference>
<dbReference type="SUPFAM" id="SSF46689">
    <property type="entry name" value="Homeodomain-like"/>
    <property type="match status" value="1"/>
</dbReference>
<keyword evidence="7" id="KW-0539">Nucleus</keyword>
<comment type="caution">
    <text evidence="12">The sequence shown here is derived from an EMBL/GenBank/DDBJ whole genome shotgun (WGS) entry which is preliminary data.</text>
</comment>
<dbReference type="NCBIfam" id="TIGR01557">
    <property type="entry name" value="myb_SHAQKYF"/>
    <property type="match status" value="1"/>
</dbReference>
<reference evidence="12" key="1">
    <citation type="journal article" date="2023" name="Plant J.">
        <title>Genome sequences and population genomics provide insights into the demographic history, inbreeding, and mutation load of two 'living fossil' tree species of Dipteronia.</title>
        <authorList>
            <person name="Feng Y."/>
            <person name="Comes H.P."/>
            <person name="Chen J."/>
            <person name="Zhu S."/>
            <person name="Lu R."/>
            <person name="Zhang X."/>
            <person name="Li P."/>
            <person name="Qiu J."/>
            <person name="Olsen K.M."/>
            <person name="Qiu Y."/>
        </authorList>
    </citation>
    <scope>NUCLEOTIDE SEQUENCE</scope>
    <source>
        <strain evidence="12">NBL</strain>
    </source>
</reference>
<dbReference type="SUPFAM" id="SSF52172">
    <property type="entry name" value="CheY-like"/>
    <property type="match status" value="1"/>
</dbReference>
<dbReference type="GO" id="GO:0003677">
    <property type="term" value="F:DNA binding"/>
    <property type="evidence" value="ECO:0007669"/>
    <property type="project" value="InterPro"/>
</dbReference>
<dbReference type="EMBL" id="JANJYJ010000008">
    <property type="protein sequence ID" value="KAK3194902.1"/>
    <property type="molecule type" value="Genomic_DNA"/>
</dbReference>
<feature type="modified residue" description="4-aspartylphosphate" evidence="8">
    <location>
        <position position="74"/>
    </location>
</feature>
<evidence type="ECO:0000256" key="7">
    <source>
        <dbReference type="ARBA" id="ARBA00023242"/>
    </source>
</evidence>
<dbReference type="Pfam" id="PF00072">
    <property type="entry name" value="Response_reg"/>
    <property type="match status" value="1"/>
</dbReference>
<comment type="subcellular location">
    <subcellularLocation>
        <location evidence="1">Nucleus</location>
    </subcellularLocation>
</comment>
<dbReference type="GO" id="GO:0000160">
    <property type="term" value="P:phosphorelay signal transduction system"/>
    <property type="evidence" value="ECO:0007669"/>
    <property type="project" value="UniProtKB-KW"/>
</dbReference>
<proteinExistence type="predicted"/>
<dbReference type="PANTHER" id="PTHR43874">
    <property type="entry name" value="TWO-COMPONENT RESPONSE REGULATOR"/>
    <property type="match status" value="1"/>
</dbReference>
<name>A0AAD9ZX73_9ROSI</name>
<evidence type="ECO:0000313" key="12">
    <source>
        <dbReference type="EMBL" id="KAK3194902.1"/>
    </source>
</evidence>
<evidence type="ECO:0000256" key="6">
    <source>
        <dbReference type="ARBA" id="ARBA00023163"/>
    </source>
</evidence>
<dbReference type="Gene3D" id="3.40.50.2300">
    <property type="match status" value="1"/>
</dbReference>
<keyword evidence="13" id="KW-1185">Reference proteome</keyword>
<dbReference type="InterPro" id="IPR009057">
    <property type="entry name" value="Homeodomain-like_sf"/>
</dbReference>
<keyword evidence="5" id="KW-0010">Activator</keyword>
<keyword evidence="2 8" id="KW-0597">Phosphoprotein</keyword>
<evidence type="ECO:0000259" key="11">
    <source>
        <dbReference type="PROSITE" id="PS51294"/>
    </source>
</evidence>
<evidence type="ECO:0000256" key="3">
    <source>
        <dbReference type="ARBA" id="ARBA00023012"/>
    </source>
</evidence>